<name>A0A1S6IZR3_9FIRM</name>
<dbReference type="EMBL" id="CP019698">
    <property type="protein sequence ID" value="AQS60265.1"/>
    <property type="molecule type" value="Genomic_DNA"/>
</dbReference>
<protein>
    <submittedName>
        <fullName evidence="1">Uncharacterized protein</fullName>
    </submittedName>
</protein>
<dbReference type="RefSeq" id="WP_077715296.1">
    <property type="nucleotide sequence ID" value="NZ_CP019698.1"/>
</dbReference>
<gene>
    <name evidence="1" type="ORF">B0537_15000</name>
</gene>
<keyword evidence="2" id="KW-1185">Reference proteome</keyword>
<reference evidence="1 2" key="1">
    <citation type="journal article" date="2016" name="Int. J. Syst. Evol. Microbiol.">
        <title>Desulfotomaculum ferrireducens sp. nov., a moderately thermophilic sulfate-reducing and dissimilatory Fe(III)-reducing bacterium isolated from compost.</title>
        <authorList>
            <person name="Yang G."/>
            <person name="Guo J."/>
            <person name="Zhuang L."/>
            <person name="Yuan Y."/>
            <person name="Zhou S."/>
        </authorList>
    </citation>
    <scope>NUCLEOTIDE SEQUENCE [LARGE SCALE GENOMIC DNA]</scope>
    <source>
        <strain evidence="1 2">GSS09</strain>
    </source>
</reference>
<evidence type="ECO:0000313" key="1">
    <source>
        <dbReference type="EMBL" id="AQS60265.1"/>
    </source>
</evidence>
<dbReference type="STRING" id="1833852.B0537_15000"/>
<proteinExistence type="predicted"/>
<dbReference type="Proteomes" id="UP000189464">
    <property type="component" value="Chromosome"/>
</dbReference>
<accession>A0A1S6IZR3</accession>
<organism evidence="1 2">
    <name type="scientific">Desulforamulus ferrireducens</name>
    <dbReference type="NCBI Taxonomy" id="1833852"/>
    <lineage>
        <taxon>Bacteria</taxon>
        <taxon>Bacillati</taxon>
        <taxon>Bacillota</taxon>
        <taxon>Clostridia</taxon>
        <taxon>Eubacteriales</taxon>
        <taxon>Peptococcaceae</taxon>
        <taxon>Desulforamulus</taxon>
    </lineage>
</organism>
<dbReference type="KEGG" id="dfg:B0537_15000"/>
<evidence type="ECO:0000313" key="2">
    <source>
        <dbReference type="Proteomes" id="UP000189464"/>
    </source>
</evidence>
<dbReference type="AlphaFoldDB" id="A0A1S6IZR3"/>
<sequence length="116" mass="13406">MRKADFQARIKKIEIVNKVLADGWAQAIRVQLDDIELTNENLLELRQFRPNEQVNVNIEPVQLNLFDMQAHRSGEVGKPFKKQQQALDGAEDDEEFLSFVEDDQTPPGKVVREFKV</sequence>